<dbReference type="Gene3D" id="1.10.287.4300">
    <property type="entry name" value="Stage III sporulation protein AH-like"/>
    <property type="match status" value="1"/>
</dbReference>
<dbReference type="eggNOG" id="ENOG5030IKQ">
    <property type="taxonomic scope" value="Bacteria"/>
</dbReference>
<dbReference type="STRING" id="1218173.BALCAV_0207690"/>
<dbReference type="InterPro" id="IPR024232">
    <property type="entry name" value="SpoIIIAH"/>
</dbReference>
<keyword evidence="5" id="KW-1185">Reference proteome</keyword>
<evidence type="ECO:0000313" key="5">
    <source>
        <dbReference type="Proteomes" id="UP000002754"/>
    </source>
</evidence>
<evidence type="ECO:0000313" key="3">
    <source>
        <dbReference type="EMBL" id="KGA97905.1"/>
    </source>
</evidence>
<proteinExistence type="predicted"/>
<reference evidence="3 5" key="1">
    <citation type="journal article" date="2014" name="Genome Announc.">
        <title>Draft Genome Sequence of Bacillus alcalophilus AV1934, a Classic Alkaliphile Isolated from Human Feces in 1934.</title>
        <authorList>
            <person name="Attie O."/>
            <person name="Jayaprakash A."/>
            <person name="Shah H."/>
            <person name="Paulsen I.T."/>
            <person name="Morino M."/>
            <person name="Takahashi Y."/>
            <person name="Narumi I."/>
            <person name="Sachidanandam R."/>
            <person name="Satoh K."/>
            <person name="Ito M."/>
            <person name="Krulwich T.A."/>
        </authorList>
    </citation>
    <scope>NUCLEOTIDE SEQUENCE [LARGE SCALE GENOMIC DNA]</scope>
    <source>
        <strain evidence="3 5">AV1934</strain>
    </source>
</reference>
<dbReference type="InterPro" id="IPR038503">
    <property type="entry name" value="SpoIIIAH_sf"/>
</dbReference>
<evidence type="ECO:0000313" key="6">
    <source>
        <dbReference type="Proteomes" id="UP000297014"/>
    </source>
</evidence>
<dbReference type="Proteomes" id="UP000297014">
    <property type="component" value="Unassembled WGS sequence"/>
</dbReference>
<dbReference type="RefSeq" id="WP_003321379.1">
    <property type="nucleotide sequence ID" value="NZ_ALPT02000019.1"/>
</dbReference>
<feature type="region of interest" description="Disordered" evidence="1">
    <location>
        <begin position="123"/>
        <end position="147"/>
    </location>
</feature>
<evidence type="ECO:0000256" key="1">
    <source>
        <dbReference type="SAM" id="MobiDB-lite"/>
    </source>
</evidence>
<keyword evidence="2" id="KW-0472">Membrane</keyword>
<organism evidence="3 5">
    <name type="scientific">Alkalihalobacillus alcalophilus ATCC 27647 = CGMCC 1.3604</name>
    <dbReference type="NCBI Taxonomy" id="1218173"/>
    <lineage>
        <taxon>Bacteria</taxon>
        <taxon>Bacillati</taxon>
        <taxon>Bacillota</taxon>
        <taxon>Bacilli</taxon>
        <taxon>Bacillales</taxon>
        <taxon>Bacillaceae</taxon>
        <taxon>Alkalihalobacillus</taxon>
    </lineage>
</organism>
<keyword evidence="2" id="KW-1133">Transmembrane helix</keyword>
<accession>A0A094XGK8</accession>
<evidence type="ECO:0000256" key="2">
    <source>
        <dbReference type="SAM" id="Phobius"/>
    </source>
</evidence>
<name>A0A094XGK8_ALKAL</name>
<dbReference type="EMBL" id="ALPT02000019">
    <property type="protein sequence ID" value="KGA97905.1"/>
    <property type="molecule type" value="Genomic_DNA"/>
</dbReference>
<keyword evidence="2" id="KW-0812">Transmembrane</keyword>
<feature type="region of interest" description="Disordered" evidence="1">
    <location>
        <begin position="41"/>
        <end position="88"/>
    </location>
</feature>
<protein>
    <recommendedName>
        <fullName evidence="7">Stage III sporulation protein AH</fullName>
    </recommendedName>
</protein>
<sequence>MVLKKQTVWLLTMLSLIVVLSVYYILPGANGGDLAAVDTGEMDSMENDDREAGESDKEEGDEADGDKADGDQEEAPSDGANDADQQDSVVNVSEVFEEAEEMEGTVANPEAADVFAMQKMSLQESRHRAEEENNNVVSSPESSPSEVSLALDKTKELQQLAQLEEELERAIQIDGGYENVLVLMSDGAVEIHVQAEELTREDSVKIMDIAGEKVGRNVEVAVNYTK</sequence>
<dbReference type="OrthoDB" id="2939102at2"/>
<evidence type="ECO:0000313" key="4">
    <source>
        <dbReference type="EMBL" id="THG88415.1"/>
    </source>
</evidence>
<feature type="compositionally biased region" description="Low complexity" evidence="1">
    <location>
        <begin position="134"/>
        <end position="147"/>
    </location>
</feature>
<dbReference type="EMBL" id="JALP01000389">
    <property type="protein sequence ID" value="THG88415.1"/>
    <property type="molecule type" value="Genomic_DNA"/>
</dbReference>
<evidence type="ECO:0008006" key="7">
    <source>
        <dbReference type="Google" id="ProtNLM"/>
    </source>
</evidence>
<dbReference type="AlphaFoldDB" id="A0A094XGK8"/>
<dbReference type="Proteomes" id="UP000002754">
    <property type="component" value="Unassembled WGS sequence"/>
</dbReference>
<reference evidence="4 6" key="2">
    <citation type="submission" date="2014-01" db="EMBL/GenBank/DDBJ databases">
        <title>Draft genome sequencing of Bacillus alcalophilus CGMCC 1.3604.</title>
        <authorList>
            <person name="Yang J."/>
            <person name="Diao L."/>
            <person name="Yang S."/>
        </authorList>
    </citation>
    <scope>NUCLEOTIDE SEQUENCE [LARGE SCALE GENOMIC DNA]</scope>
    <source>
        <strain evidence="4 6">CGMCC 1.3604</strain>
    </source>
</reference>
<feature type="transmembrane region" description="Helical" evidence="2">
    <location>
        <begin position="7"/>
        <end position="26"/>
    </location>
</feature>
<dbReference type="Pfam" id="PF12685">
    <property type="entry name" value="SpoIIIAH"/>
    <property type="match status" value="1"/>
</dbReference>
<comment type="caution">
    <text evidence="3">The sequence shown here is derived from an EMBL/GenBank/DDBJ whole genome shotgun (WGS) entry which is preliminary data.</text>
</comment>
<gene>
    <name evidence="4" type="ORF">AJ85_03605</name>
    <name evidence="3" type="ORF">BALCAV_0207690</name>
</gene>